<dbReference type="Proteomes" id="UP000185207">
    <property type="component" value="Unassembled WGS sequence"/>
</dbReference>
<accession>A0A1N6HD18</accession>
<evidence type="ECO:0000256" key="1">
    <source>
        <dbReference type="SAM" id="Phobius"/>
    </source>
</evidence>
<feature type="transmembrane region" description="Helical" evidence="1">
    <location>
        <begin position="29"/>
        <end position="47"/>
    </location>
</feature>
<keyword evidence="1" id="KW-1133">Transmembrane helix</keyword>
<dbReference type="STRING" id="1416779.SAMN05444409_2389"/>
<keyword evidence="1" id="KW-0812">Transmembrane</keyword>
<keyword evidence="1" id="KW-0472">Membrane</keyword>
<reference evidence="3" key="1">
    <citation type="submission" date="2016-11" db="EMBL/GenBank/DDBJ databases">
        <authorList>
            <person name="Varghese N."/>
            <person name="Submissions S."/>
        </authorList>
    </citation>
    <scope>NUCLEOTIDE SEQUENCE [LARGE SCALE GENOMIC DNA]</scope>
    <source>
        <strain evidence="3">DSM 27623</strain>
    </source>
</reference>
<dbReference type="RefSeq" id="WP_083600754.1">
    <property type="nucleotide sequence ID" value="NZ_FSRK01000001.1"/>
</dbReference>
<protein>
    <submittedName>
        <fullName evidence="2">Uncharacterized protein</fullName>
    </submittedName>
</protein>
<keyword evidence="3" id="KW-1185">Reference proteome</keyword>
<gene>
    <name evidence="2" type="ORF">SAMN05444409_2389</name>
</gene>
<evidence type="ECO:0000313" key="3">
    <source>
        <dbReference type="Proteomes" id="UP000185207"/>
    </source>
</evidence>
<dbReference type="EMBL" id="FSRK01000001">
    <property type="protein sequence ID" value="SIO17597.1"/>
    <property type="molecule type" value="Genomic_DNA"/>
</dbReference>
<feature type="transmembrane region" description="Helical" evidence="1">
    <location>
        <begin position="59"/>
        <end position="81"/>
    </location>
</feature>
<proteinExistence type="predicted"/>
<name>A0A1N6HD18_9FLAO</name>
<sequence length="82" mass="8593">MKKASLVMGILAIFGMLFGFIPCLGAFNWINIPFAMIGLVISIVAYVQEDNLPKGNATAGIIMCSAAAIFGFLRLIVGGGIV</sequence>
<dbReference type="AlphaFoldDB" id="A0A1N6HD18"/>
<organism evidence="2 3">
    <name type="scientific">Epilithonimonas zeae</name>
    <dbReference type="NCBI Taxonomy" id="1416779"/>
    <lineage>
        <taxon>Bacteria</taxon>
        <taxon>Pseudomonadati</taxon>
        <taxon>Bacteroidota</taxon>
        <taxon>Flavobacteriia</taxon>
        <taxon>Flavobacteriales</taxon>
        <taxon>Weeksellaceae</taxon>
        <taxon>Chryseobacterium group</taxon>
        <taxon>Epilithonimonas</taxon>
    </lineage>
</organism>
<evidence type="ECO:0000313" key="2">
    <source>
        <dbReference type="EMBL" id="SIO17597.1"/>
    </source>
</evidence>
<dbReference type="OrthoDB" id="964821at2"/>